<dbReference type="InterPro" id="IPR020934">
    <property type="entry name" value="Ribosomal_uS19_CS"/>
</dbReference>
<dbReference type="GO" id="GO:0000028">
    <property type="term" value="P:ribosomal small subunit assembly"/>
    <property type="evidence" value="ECO:0007669"/>
    <property type="project" value="TreeGrafter"/>
</dbReference>
<feature type="transmembrane region" description="Helical" evidence="6">
    <location>
        <begin position="586"/>
        <end position="609"/>
    </location>
</feature>
<evidence type="ECO:0000256" key="6">
    <source>
        <dbReference type="SAM" id="Phobius"/>
    </source>
</evidence>
<evidence type="ECO:0000256" key="3">
    <source>
        <dbReference type="ARBA" id="ARBA00023274"/>
    </source>
</evidence>
<accession>A0A812U9X7</accession>
<dbReference type="SUPFAM" id="SSF54570">
    <property type="entry name" value="Ribosomal protein S19"/>
    <property type="match status" value="1"/>
</dbReference>
<dbReference type="InterPro" id="IPR005713">
    <property type="entry name" value="Ribosomal_uS19_euk/arc"/>
</dbReference>
<evidence type="ECO:0000256" key="5">
    <source>
        <dbReference type="SAM" id="MobiDB-lite"/>
    </source>
</evidence>
<feature type="transmembrane region" description="Helical" evidence="6">
    <location>
        <begin position="152"/>
        <end position="169"/>
    </location>
</feature>
<dbReference type="GO" id="GO:0022627">
    <property type="term" value="C:cytosolic small ribosomal subunit"/>
    <property type="evidence" value="ECO:0007669"/>
    <property type="project" value="TreeGrafter"/>
</dbReference>
<feature type="transmembrane region" description="Helical" evidence="6">
    <location>
        <begin position="428"/>
        <end position="447"/>
    </location>
</feature>
<dbReference type="FunFam" id="3.30.860.10:FF:000002">
    <property type="entry name" value="40S ribosomal protein S15"/>
    <property type="match status" value="1"/>
</dbReference>
<feature type="transmembrane region" description="Helical" evidence="6">
    <location>
        <begin position="683"/>
        <end position="703"/>
    </location>
</feature>
<dbReference type="PANTHER" id="PTHR11880">
    <property type="entry name" value="RIBOSOMAL PROTEIN S19P FAMILY MEMBER"/>
    <property type="match status" value="1"/>
</dbReference>
<evidence type="ECO:0000313" key="8">
    <source>
        <dbReference type="Proteomes" id="UP000601435"/>
    </source>
</evidence>
<dbReference type="HAMAP" id="MF_00531">
    <property type="entry name" value="Ribosomal_uS19"/>
    <property type="match status" value="1"/>
</dbReference>
<keyword evidence="8" id="KW-1185">Reference proteome</keyword>
<keyword evidence="3 4" id="KW-0687">Ribonucleoprotein</keyword>
<dbReference type="NCBIfam" id="TIGR01025">
    <property type="entry name" value="uS19_arch"/>
    <property type="match status" value="1"/>
</dbReference>
<dbReference type="EMBL" id="CAJNJA010026497">
    <property type="protein sequence ID" value="CAE7560759.1"/>
    <property type="molecule type" value="Genomic_DNA"/>
</dbReference>
<feature type="transmembrane region" description="Helical" evidence="6">
    <location>
        <begin position="615"/>
        <end position="636"/>
    </location>
</feature>
<feature type="transmembrane region" description="Helical" evidence="6">
    <location>
        <begin position="848"/>
        <end position="876"/>
    </location>
</feature>
<keyword evidence="6" id="KW-1133">Transmembrane helix</keyword>
<comment type="caution">
    <text evidence="7">The sequence shown here is derived from an EMBL/GenBank/DDBJ whole genome shotgun (WGS) entry which is preliminary data.</text>
</comment>
<keyword evidence="2 4" id="KW-0689">Ribosomal protein</keyword>
<dbReference type="OrthoDB" id="10258210at2759"/>
<dbReference type="PANTHER" id="PTHR11880:SF2">
    <property type="entry name" value="SMALL RIBOSOMAL SUBUNIT PROTEIN US19"/>
    <property type="match status" value="1"/>
</dbReference>
<dbReference type="GO" id="GO:0003735">
    <property type="term" value="F:structural constituent of ribosome"/>
    <property type="evidence" value="ECO:0007669"/>
    <property type="project" value="InterPro"/>
</dbReference>
<sequence>MKRAKRDGKKEEKEKKASSKAEPQISPALMPLGLLLVCTCVSLCGLAVGSSPSFYSEVEGKTSIFVRLPFFFVTQALFNELCLGLGLQLARWIRGDSGILPWHATKDEAIQHDTKIPWPACEIPEALQGYRGRPGQPFFLNHVTGRQRCKDACMRLGMGVGALLGVWFMCRCMDRRDLSSLGFTLDSPFFQDAAAGLVVGVTIVSFMFAVELVAGWVIFLQWFEVFDKSENFAVCIFWDVLFHLNVAVNEELPVRGWLLNRSLGVCRQEDRTAMAEEGDAPKKRTFKKYSYRGIDLDKLLDMSNQDLMELFCARQRRKFSRGIKRKPITVLKKLRKAKRETAYGEKPEAVKTHLRNMVIVPEMIGSVVGVYNGKQYINVEIKPEMIGHYLGEFSITYKPIKHGRAGMMGKNSQFVYNIAEASMAHWQLPATAAFLFAMVLESVFFVLMHLPSPGGTRPLSMINIFMGGMAGGLNVLLTGGRLGFALGWHFGCGFPAHGTTTLGGEAMDAAVLLSLYIWEGCMQGIAFETIPALLRKNSWAVSKGESDENERLLNYSEVPFQIKFLLCFLVERQGAMWRLESREAKLVILLSLSGFVLLACSSAVVEMLASQPPDLWSLVPLIGMLAALTALADILMDGWGVEKLRPEHASLCQGLGLEIGRLGANEVFFYLKDLFETMELLSVLFRAAGMLSVAIAGCLYLRIPGNRPAAAQGRGFRHQVTEVFGFLTQSVRARYFLGLLLLLNFINGHVDFQSQRYDAFGLTPEKLAFFNMLVVPVSFCTAYFMGTADWPAHRLRSLYFGLVILNFASIWHLRACETATPEMLKAGSLYWTYAGLTAVRKLINDSIFVIEVSIINGLAATHPLISGSIISVLASASNFCGSLPEQWMPTAIASVGLEWTVTIHTALGLVAVVLLVPLIG</sequence>
<keyword evidence="6" id="KW-0812">Transmembrane</keyword>
<dbReference type="Gene3D" id="3.30.860.10">
    <property type="entry name" value="30s Ribosomal Protein S19, Chain A"/>
    <property type="match status" value="1"/>
</dbReference>
<feature type="region of interest" description="Disordered" evidence="5">
    <location>
        <begin position="1"/>
        <end position="22"/>
    </location>
</feature>
<evidence type="ECO:0000256" key="2">
    <source>
        <dbReference type="ARBA" id="ARBA00022980"/>
    </source>
</evidence>
<comment type="similarity">
    <text evidence="1 4">Belongs to the universal ribosomal protein uS19 family.</text>
</comment>
<feature type="transmembrane region" description="Helical" evidence="6">
    <location>
        <begin position="189"/>
        <end position="219"/>
    </location>
</feature>
<evidence type="ECO:0000256" key="4">
    <source>
        <dbReference type="RuleBase" id="RU003485"/>
    </source>
</evidence>
<name>A0A812U9X7_9DINO</name>
<feature type="compositionally biased region" description="Basic and acidic residues" evidence="5">
    <location>
        <begin position="8"/>
        <end position="19"/>
    </location>
</feature>
<feature type="transmembrane region" description="Helical" evidence="6">
    <location>
        <begin position="798"/>
        <end position="815"/>
    </location>
</feature>
<dbReference type="GO" id="GO:0006412">
    <property type="term" value="P:translation"/>
    <property type="evidence" value="ECO:0007669"/>
    <property type="project" value="InterPro"/>
</dbReference>
<dbReference type="Pfam" id="PF00203">
    <property type="entry name" value="Ribosomal_S19"/>
    <property type="match status" value="1"/>
</dbReference>
<dbReference type="PRINTS" id="PR00975">
    <property type="entry name" value="RIBOSOMALS19"/>
</dbReference>
<dbReference type="Proteomes" id="UP000601435">
    <property type="component" value="Unassembled WGS sequence"/>
</dbReference>
<feature type="transmembrane region" description="Helical" evidence="6">
    <location>
        <begin position="68"/>
        <end position="87"/>
    </location>
</feature>
<dbReference type="AlphaFoldDB" id="A0A812U9X7"/>
<proteinExistence type="inferred from homology"/>
<feature type="transmembrane region" description="Helical" evidence="6">
    <location>
        <begin position="723"/>
        <end position="746"/>
    </location>
</feature>
<protein>
    <submittedName>
        <fullName evidence="7">RPS15 protein</fullName>
    </submittedName>
</protein>
<dbReference type="GO" id="GO:0003723">
    <property type="term" value="F:RNA binding"/>
    <property type="evidence" value="ECO:0007669"/>
    <property type="project" value="InterPro"/>
</dbReference>
<feature type="transmembrane region" description="Helical" evidence="6">
    <location>
        <begin position="896"/>
        <end position="919"/>
    </location>
</feature>
<organism evidence="7 8">
    <name type="scientific">Symbiodinium necroappetens</name>
    <dbReference type="NCBI Taxonomy" id="1628268"/>
    <lineage>
        <taxon>Eukaryota</taxon>
        <taxon>Sar</taxon>
        <taxon>Alveolata</taxon>
        <taxon>Dinophyceae</taxon>
        <taxon>Suessiales</taxon>
        <taxon>Symbiodiniaceae</taxon>
        <taxon>Symbiodinium</taxon>
    </lineage>
</organism>
<evidence type="ECO:0000256" key="1">
    <source>
        <dbReference type="ARBA" id="ARBA00007345"/>
    </source>
</evidence>
<feature type="transmembrane region" description="Helical" evidence="6">
    <location>
        <begin position="459"/>
        <end position="477"/>
    </location>
</feature>
<dbReference type="InterPro" id="IPR002222">
    <property type="entry name" value="Ribosomal_uS19"/>
</dbReference>
<dbReference type="InterPro" id="IPR023575">
    <property type="entry name" value="Ribosomal_uS19_SF"/>
</dbReference>
<feature type="transmembrane region" description="Helical" evidence="6">
    <location>
        <begin position="767"/>
        <end position="786"/>
    </location>
</feature>
<feature type="transmembrane region" description="Helical" evidence="6">
    <location>
        <begin position="28"/>
        <end position="48"/>
    </location>
</feature>
<dbReference type="NCBIfam" id="NF003121">
    <property type="entry name" value="PRK04038.1"/>
    <property type="match status" value="1"/>
</dbReference>
<reference evidence="7" key="1">
    <citation type="submission" date="2021-02" db="EMBL/GenBank/DDBJ databases">
        <authorList>
            <person name="Dougan E. K."/>
            <person name="Rhodes N."/>
            <person name="Thang M."/>
            <person name="Chan C."/>
        </authorList>
    </citation>
    <scope>NUCLEOTIDE SEQUENCE</scope>
</reference>
<dbReference type="PROSITE" id="PS00323">
    <property type="entry name" value="RIBOSOMAL_S19"/>
    <property type="match status" value="1"/>
</dbReference>
<keyword evidence="6" id="KW-0472">Membrane</keyword>
<gene>
    <name evidence="7" type="primary">RPS15</name>
    <name evidence="7" type="ORF">SNEC2469_LOCUS16194</name>
</gene>
<evidence type="ECO:0000313" key="7">
    <source>
        <dbReference type="EMBL" id="CAE7560759.1"/>
    </source>
</evidence>